<evidence type="ECO:0000256" key="6">
    <source>
        <dbReference type="ARBA" id="ARBA00022448"/>
    </source>
</evidence>
<dbReference type="GO" id="GO:0008137">
    <property type="term" value="F:NADH dehydrogenase (ubiquinone) activity"/>
    <property type="evidence" value="ECO:0007669"/>
    <property type="project" value="UniProtKB-EC"/>
</dbReference>
<keyword evidence="16 18" id="KW-0472">Membrane</keyword>
<evidence type="ECO:0000256" key="7">
    <source>
        <dbReference type="ARBA" id="ARBA00022660"/>
    </source>
</evidence>
<evidence type="ECO:0000313" key="20">
    <source>
        <dbReference type="EMBL" id="QNP09993.1"/>
    </source>
</evidence>
<evidence type="ECO:0000256" key="17">
    <source>
        <dbReference type="ARBA" id="ARBA00049551"/>
    </source>
</evidence>
<dbReference type="PANTHER" id="PTHR46552">
    <property type="entry name" value="NADH-UBIQUINONE OXIDOREDUCTASE CHAIN 2"/>
    <property type="match status" value="1"/>
</dbReference>
<keyword evidence="8 18" id="KW-0812">Transmembrane</keyword>
<feature type="transmembrane region" description="Helical" evidence="18">
    <location>
        <begin position="145"/>
        <end position="164"/>
    </location>
</feature>
<evidence type="ECO:0000256" key="10">
    <source>
        <dbReference type="ARBA" id="ARBA00022967"/>
    </source>
</evidence>
<dbReference type="GO" id="GO:0005743">
    <property type="term" value="C:mitochondrial inner membrane"/>
    <property type="evidence" value="ECO:0007669"/>
    <property type="project" value="UniProtKB-SubCell"/>
</dbReference>
<evidence type="ECO:0000256" key="5">
    <source>
        <dbReference type="ARBA" id="ARBA00021008"/>
    </source>
</evidence>
<feature type="transmembrane region" description="Helical" evidence="18">
    <location>
        <begin position="91"/>
        <end position="110"/>
    </location>
</feature>
<feature type="transmembrane region" description="Helical" evidence="18">
    <location>
        <begin position="312"/>
        <end position="332"/>
    </location>
</feature>
<comment type="function">
    <text evidence="1">Core subunit of the mitochondrial membrane respiratory chain NADH dehydrogenase (Complex I) that is believed to belong to the minimal assembly required for catalysis. Complex I functions in the transfer of electrons from NADH to the respiratory chain. The immediate electron acceptor for the enzyme is believed to be ubiquinone.</text>
</comment>
<dbReference type="InterPro" id="IPR050175">
    <property type="entry name" value="Complex_I_Subunit_2"/>
</dbReference>
<feature type="transmembrane region" description="Helical" evidence="18">
    <location>
        <begin position="59"/>
        <end position="79"/>
    </location>
</feature>
<evidence type="ECO:0000256" key="9">
    <source>
        <dbReference type="ARBA" id="ARBA00022792"/>
    </source>
</evidence>
<protein>
    <recommendedName>
        <fullName evidence="5 18">NADH-ubiquinone oxidoreductase chain 2</fullName>
        <ecNumber evidence="4 18">7.1.1.2</ecNumber>
    </recommendedName>
</protein>
<evidence type="ECO:0000256" key="1">
    <source>
        <dbReference type="ARBA" id="ARBA00003257"/>
    </source>
</evidence>
<gene>
    <name evidence="20" type="primary">nad2</name>
</gene>
<dbReference type="EMBL" id="MT822971">
    <property type="protein sequence ID" value="QNP09993.1"/>
    <property type="molecule type" value="Genomic_DNA"/>
</dbReference>
<dbReference type="AlphaFoldDB" id="A0A7H0DKY3"/>
<evidence type="ECO:0000256" key="8">
    <source>
        <dbReference type="ARBA" id="ARBA00022692"/>
    </source>
</evidence>
<reference evidence="20" key="1">
    <citation type="journal article" date="2020" name="Mol.">
        <title>Irreversible habitat specialization does not constrain diversification in hypersaline water beetles.</title>
        <authorList>
            <person name="Villastrigo A."/>
            <person name="Arribas P."/>
            <person name="Ribera I."/>
        </authorList>
    </citation>
    <scope>NUCLEOTIDE SEQUENCE</scope>
</reference>
<feature type="transmembrane region" description="Helical" evidence="18">
    <location>
        <begin position="117"/>
        <end position="139"/>
    </location>
</feature>
<keyword evidence="9 18" id="KW-0999">Mitochondrion inner membrane</keyword>
<dbReference type="InterPro" id="IPR001750">
    <property type="entry name" value="ND/Mrp_TM"/>
</dbReference>
<comment type="function">
    <text evidence="18">Core subunit of the mitochondrial membrane respiratory chain NADH dehydrogenase (Complex I) which catalyzes electron transfer from NADH through the respiratory chain, using ubiquinone as an electron acceptor. Essential for the catalytic activity and assembly of complex I.</text>
</comment>
<feature type="domain" description="NADH:quinone oxidoreductase/Mrp antiporter transmembrane" evidence="19">
    <location>
        <begin position="23"/>
        <end position="282"/>
    </location>
</feature>
<dbReference type="PANTHER" id="PTHR46552:SF1">
    <property type="entry name" value="NADH-UBIQUINONE OXIDOREDUCTASE CHAIN 2"/>
    <property type="match status" value="1"/>
</dbReference>
<keyword evidence="11 18" id="KW-0249">Electron transport</keyword>
<dbReference type="GO" id="GO:0006120">
    <property type="term" value="P:mitochondrial electron transport, NADH to ubiquinone"/>
    <property type="evidence" value="ECO:0007669"/>
    <property type="project" value="InterPro"/>
</dbReference>
<feature type="transmembrane region" description="Helical" evidence="18">
    <location>
        <begin position="195"/>
        <end position="215"/>
    </location>
</feature>
<dbReference type="PRINTS" id="PR01436">
    <property type="entry name" value="NADHDHGNASE2"/>
</dbReference>
<dbReference type="EC" id="7.1.1.2" evidence="4 18"/>
<evidence type="ECO:0000256" key="4">
    <source>
        <dbReference type="ARBA" id="ARBA00012944"/>
    </source>
</evidence>
<evidence type="ECO:0000259" key="19">
    <source>
        <dbReference type="Pfam" id="PF00361"/>
    </source>
</evidence>
<keyword evidence="7 18" id="KW-0679">Respiratory chain</keyword>
<evidence type="ECO:0000256" key="2">
    <source>
        <dbReference type="ARBA" id="ARBA00004448"/>
    </source>
</evidence>
<comment type="subcellular location">
    <subcellularLocation>
        <location evidence="2 18">Mitochondrion inner membrane</location>
        <topology evidence="2 18">Multi-pass membrane protein</topology>
    </subcellularLocation>
</comment>
<sequence length="335" mass="39539">MFYLYKLLFLSTLCIGSLISISSYTWMGMWIGLEINLLSIVPLMANAQNLLNNESTIKYFITQAMASTILLFSVIIMSSKIMNNWENNLNLIFNTSLLTKMGTAPFHFWFPEVMEGLNWFNCLLLLTWQKLTPMVLLLYNNNMMLFFSIIIIMSMLISGILGLNQISLRKILAYSSINHMGWMISSFLFMENIWFIYFSIYFITSINIILIFKYFNVFYMKQLFLMLNQNKILKIFFILNFLSLGGLPPFMGFLPKWLTINILTMNNFLFTSFMMIIMTLMTLYFYLRVTFSSLMINMNEINFFKLNYTKNFNLLMINFLTLNSLIISTMIFNFY</sequence>
<keyword evidence="15 18" id="KW-0496">Mitochondrion</keyword>
<feature type="transmembrane region" description="Helical" evidence="18">
    <location>
        <begin position="267"/>
        <end position="291"/>
    </location>
</feature>
<evidence type="ECO:0000256" key="16">
    <source>
        <dbReference type="ARBA" id="ARBA00023136"/>
    </source>
</evidence>
<name>A0A7H0DKY3_9COLE</name>
<dbReference type="InterPro" id="IPR003917">
    <property type="entry name" value="NADH_UbQ_OxRdtase_chain2"/>
</dbReference>
<evidence type="ECO:0000256" key="3">
    <source>
        <dbReference type="ARBA" id="ARBA00007012"/>
    </source>
</evidence>
<evidence type="ECO:0000256" key="13">
    <source>
        <dbReference type="ARBA" id="ARBA00023027"/>
    </source>
</evidence>
<geneLocation type="mitochondrion" evidence="20"/>
<evidence type="ECO:0000256" key="11">
    <source>
        <dbReference type="ARBA" id="ARBA00022982"/>
    </source>
</evidence>
<comment type="catalytic activity">
    <reaction evidence="17 18">
        <text>a ubiquinone + NADH + 5 H(+)(in) = a ubiquinol + NAD(+) + 4 H(+)(out)</text>
        <dbReference type="Rhea" id="RHEA:29091"/>
        <dbReference type="Rhea" id="RHEA-COMP:9565"/>
        <dbReference type="Rhea" id="RHEA-COMP:9566"/>
        <dbReference type="ChEBI" id="CHEBI:15378"/>
        <dbReference type="ChEBI" id="CHEBI:16389"/>
        <dbReference type="ChEBI" id="CHEBI:17976"/>
        <dbReference type="ChEBI" id="CHEBI:57540"/>
        <dbReference type="ChEBI" id="CHEBI:57945"/>
        <dbReference type="EC" id="7.1.1.2"/>
    </reaction>
</comment>
<evidence type="ECO:0000256" key="15">
    <source>
        <dbReference type="ARBA" id="ARBA00023128"/>
    </source>
</evidence>
<dbReference type="Pfam" id="PF00361">
    <property type="entry name" value="Proton_antipo_M"/>
    <property type="match status" value="1"/>
</dbReference>
<keyword evidence="13 18" id="KW-0520">NAD</keyword>
<keyword evidence="12 18" id="KW-1133">Transmembrane helix</keyword>
<keyword evidence="6" id="KW-0813">Transport</keyword>
<keyword evidence="10 18" id="KW-1278">Translocase</keyword>
<evidence type="ECO:0000256" key="14">
    <source>
        <dbReference type="ARBA" id="ARBA00023075"/>
    </source>
</evidence>
<keyword evidence="14 18" id="KW-0830">Ubiquinone</keyword>
<organism evidence="20">
    <name type="scientific">Ochthebius lederi</name>
    <dbReference type="NCBI Taxonomy" id="1309208"/>
    <lineage>
        <taxon>Eukaryota</taxon>
        <taxon>Metazoa</taxon>
        <taxon>Ecdysozoa</taxon>
        <taxon>Arthropoda</taxon>
        <taxon>Hexapoda</taxon>
        <taxon>Insecta</taxon>
        <taxon>Pterygota</taxon>
        <taxon>Neoptera</taxon>
        <taxon>Endopterygota</taxon>
        <taxon>Coleoptera</taxon>
        <taxon>Polyphaga</taxon>
        <taxon>Staphyliniformia</taxon>
        <taxon>Hydraenidae</taxon>
        <taxon>Ochthebiinae</taxon>
        <taxon>Ochthebius</taxon>
    </lineage>
</organism>
<feature type="transmembrane region" description="Helical" evidence="18">
    <location>
        <begin position="235"/>
        <end position="255"/>
    </location>
</feature>
<comment type="similarity">
    <text evidence="3 18">Belongs to the complex I subunit 2 family.</text>
</comment>
<evidence type="ECO:0000256" key="12">
    <source>
        <dbReference type="ARBA" id="ARBA00022989"/>
    </source>
</evidence>
<accession>A0A7H0DKY3</accession>
<evidence type="ECO:0000256" key="18">
    <source>
        <dbReference type="RuleBase" id="RU003403"/>
    </source>
</evidence>
<proteinExistence type="inferred from homology"/>